<dbReference type="PANTHER" id="PTHR10983:SF16">
    <property type="entry name" value="LYSOCARDIOLIPIN ACYLTRANSFERASE 1"/>
    <property type="match status" value="1"/>
</dbReference>
<evidence type="ECO:0000256" key="3">
    <source>
        <dbReference type="ARBA" id="ARBA00023315"/>
    </source>
</evidence>
<dbReference type="Pfam" id="PF16076">
    <property type="entry name" value="Acyltransf_C"/>
    <property type="match status" value="1"/>
</dbReference>
<keyword evidence="4" id="KW-0472">Membrane</keyword>
<protein>
    <recommendedName>
        <fullName evidence="5">Phospholipid/glycerol acyltransferase domain-containing protein</fullName>
    </recommendedName>
</protein>
<evidence type="ECO:0000256" key="4">
    <source>
        <dbReference type="SAM" id="Phobius"/>
    </source>
</evidence>
<evidence type="ECO:0000256" key="1">
    <source>
        <dbReference type="ARBA" id="ARBA00008655"/>
    </source>
</evidence>
<dbReference type="SMART" id="SM00563">
    <property type="entry name" value="PlsC"/>
    <property type="match status" value="1"/>
</dbReference>
<dbReference type="GO" id="GO:0036149">
    <property type="term" value="P:phosphatidylinositol acyl-chain remodeling"/>
    <property type="evidence" value="ECO:0007669"/>
    <property type="project" value="TreeGrafter"/>
</dbReference>
<feature type="transmembrane region" description="Helical" evidence="4">
    <location>
        <begin position="12"/>
        <end position="34"/>
    </location>
</feature>
<dbReference type="GO" id="GO:0005783">
    <property type="term" value="C:endoplasmic reticulum"/>
    <property type="evidence" value="ECO:0007669"/>
    <property type="project" value="TreeGrafter"/>
</dbReference>
<evidence type="ECO:0000313" key="6">
    <source>
        <dbReference type="EMBL" id="ORE14964.1"/>
    </source>
</evidence>
<keyword evidence="4" id="KW-1133">Transmembrane helix</keyword>
<dbReference type="AlphaFoldDB" id="A0A1X0RSL5"/>
<dbReference type="Proteomes" id="UP000242381">
    <property type="component" value="Unassembled WGS sequence"/>
</dbReference>
<name>A0A1X0RSL5_RHIZD</name>
<evidence type="ECO:0000256" key="2">
    <source>
        <dbReference type="ARBA" id="ARBA00022679"/>
    </source>
</evidence>
<sequence>MGILGILNGFGFGLGLWCQSTLITGVQFLSLFIWPVSRRLYYKFQAHIMRQWANNLFLMMRLFAPGDLIITLDKSCTREGSGLDEEDEDEEERLERLLTRNKQGEVIGISFPEKLIMMANHQILVDWIYIWFLAYLSKAHGSLKIMLKHSLSLIPIYGTGMKFFEFIFLKRKLESDKDTVITNLERARKRNRPMWLMLFPEGTVISDDTRARSKAYAQKFNMEDYKFTLLPRTTGLLLCKDTLGDSVEWLYDLTIGYPGIPIGENPEDVLTMKHIFCDRKGPHKIHIHIRRYRIDSLPSDPERFTPWLFERWAEKDRRLVYYNETGKFPEEPVIEDEDELLYRRDRTVKVPLKLRHTIRECFGYWLYFIFYLPLVLVLVILIKTAYEYAYQLFV</sequence>
<dbReference type="InterPro" id="IPR002123">
    <property type="entry name" value="Plipid/glycerol_acylTrfase"/>
</dbReference>
<dbReference type="Pfam" id="PF01553">
    <property type="entry name" value="Acyltransferase"/>
    <property type="match status" value="1"/>
</dbReference>
<keyword evidence="3" id="KW-0012">Acyltransferase</keyword>
<dbReference type="InterPro" id="IPR032098">
    <property type="entry name" value="Acyltransf_C"/>
</dbReference>
<feature type="domain" description="Phospholipid/glycerol acyltransferase" evidence="5">
    <location>
        <begin position="115"/>
        <end position="237"/>
    </location>
</feature>
<dbReference type="CDD" id="cd07990">
    <property type="entry name" value="LPLAT_LCLAT1-like"/>
    <property type="match status" value="1"/>
</dbReference>
<dbReference type="GO" id="GO:0016746">
    <property type="term" value="F:acyltransferase activity"/>
    <property type="evidence" value="ECO:0007669"/>
    <property type="project" value="UniProtKB-KW"/>
</dbReference>
<organism evidence="6 7">
    <name type="scientific">Rhizopus microsporus</name>
    <dbReference type="NCBI Taxonomy" id="58291"/>
    <lineage>
        <taxon>Eukaryota</taxon>
        <taxon>Fungi</taxon>
        <taxon>Fungi incertae sedis</taxon>
        <taxon>Mucoromycota</taxon>
        <taxon>Mucoromycotina</taxon>
        <taxon>Mucoromycetes</taxon>
        <taxon>Mucorales</taxon>
        <taxon>Mucorineae</taxon>
        <taxon>Rhizopodaceae</taxon>
        <taxon>Rhizopus</taxon>
    </lineage>
</organism>
<dbReference type="VEuPathDB" id="FungiDB:BCV72DRAFT_282881"/>
<dbReference type="SUPFAM" id="SSF69593">
    <property type="entry name" value="Glycerol-3-phosphate (1)-acyltransferase"/>
    <property type="match status" value="1"/>
</dbReference>
<keyword evidence="2" id="KW-0808">Transferase</keyword>
<proteinExistence type="inferred from homology"/>
<accession>A0A1X0RSL5</accession>
<evidence type="ECO:0000313" key="7">
    <source>
        <dbReference type="Proteomes" id="UP000242381"/>
    </source>
</evidence>
<feature type="transmembrane region" description="Helical" evidence="4">
    <location>
        <begin position="364"/>
        <end position="386"/>
    </location>
</feature>
<dbReference type="OMA" id="KFFEFIF"/>
<comment type="similarity">
    <text evidence="1">Belongs to the 1-acyl-sn-glycerol-3-phosphate acyltransferase family.</text>
</comment>
<keyword evidence="4" id="KW-0812">Transmembrane</keyword>
<reference evidence="6 7" key="1">
    <citation type="journal article" date="2016" name="Proc. Natl. Acad. Sci. U.S.A.">
        <title>Lipid metabolic changes in an early divergent fungus govern the establishment of a mutualistic symbiosis with endobacteria.</title>
        <authorList>
            <person name="Lastovetsky O.A."/>
            <person name="Gaspar M.L."/>
            <person name="Mondo S.J."/>
            <person name="LaButti K.M."/>
            <person name="Sandor L."/>
            <person name="Grigoriev I.V."/>
            <person name="Henry S.A."/>
            <person name="Pawlowska T.E."/>
        </authorList>
    </citation>
    <scope>NUCLEOTIDE SEQUENCE [LARGE SCALE GENOMIC DNA]</scope>
    <source>
        <strain evidence="6 7">ATCC 11559</strain>
    </source>
</reference>
<dbReference type="PANTHER" id="PTHR10983">
    <property type="entry name" value="1-ACYLGLYCEROL-3-PHOSPHATE ACYLTRANSFERASE-RELATED"/>
    <property type="match status" value="1"/>
</dbReference>
<dbReference type="EMBL" id="KV921445">
    <property type="protein sequence ID" value="ORE14964.1"/>
    <property type="molecule type" value="Genomic_DNA"/>
</dbReference>
<evidence type="ECO:0000259" key="5">
    <source>
        <dbReference type="SMART" id="SM00563"/>
    </source>
</evidence>
<gene>
    <name evidence="6" type="ORF">BCV71DRAFT_228965</name>
</gene>